<reference evidence="3" key="1">
    <citation type="submission" date="2023-08" db="EMBL/GenBank/DDBJ databases">
        <authorList>
            <person name="Chen Y."/>
            <person name="Shah S."/>
            <person name="Dougan E. K."/>
            <person name="Thang M."/>
            <person name="Chan C."/>
        </authorList>
    </citation>
    <scope>NUCLEOTIDE SEQUENCE</scope>
</reference>
<feature type="region of interest" description="Disordered" evidence="2">
    <location>
        <begin position="298"/>
        <end position="349"/>
    </location>
</feature>
<keyword evidence="1" id="KW-0175">Coiled coil</keyword>
<feature type="compositionally biased region" description="Pro residues" evidence="2">
    <location>
        <begin position="369"/>
        <end position="380"/>
    </location>
</feature>
<accession>A0AA36MUM4</accession>
<evidence type="ECO:0000256" key="2">
    <source>
        <dbReference type="SAM" id="MobiDB-lite"/>
    </source>
</evidence>
<dbReference type="Proteomes" id="UP001178507">
    <property type="component" value="Unassembled WGS sequence"/>
</dbReference>
<protein>
    <submittedName>
        <fullName evidence="3">Uncharacterized protein</fullName>
    </submittedName>
</protein>
<feature type="compositionally biased region" description="Low complexity" evidence="2">
    <location>
        <begin position="323"/>
        <end position="333"/>
    </location>
</feature>
<feature type="compositionally biased region" description="Basic and acidic residues" evidence="2">
    <location>
        <begin position="337"/>
        <end position="349"/>
    </location>
</feature>
<name>A0AA36MUM4_9DINO</name>
<dbReference type="EMBL" id="CAUJNA010001392">
    <property type="protein sequence ID" value="CAJ1386655.1"/>
    <property type="molecule type" value="Genomic_DNA"/>
</dbReference>
<dbReference type="AlphaFoldDB" id="A0AA36MUM4"/>
<evidence type="ECO:0000256" key="1">
    <source>
        <dbReference type="SAM" id="Coils"/>
    </source>
</evidence>
<feature type="region of interest" description="Disordered" evidence="2">
    <location>
        <begin position="25"/>
        <end position="45"/>
    </location>
</feature>
<feature type="region of interest" description="Disordered" evidence="2">
    <location>
        <begin position="365"/>
        <end position="390"/>
    </location>
</feature>
<organism evidence="3 4">
    <name type="scientific">Effrenium voratum</name>
    <dbReference type="NCBI Taxonomy" id="2562239"/>
    <lineage>
        <taxon>Eukaryota</taxon>
        <taxon>Sar</taxon>
        <taxon>Alveolata</taxon>
        <taxon>Dinophyceae</taxon>
        <taxon>Suessiales</taxon>
        <taxon>Symbiodiniaceae</taxon>
        <taxon>Effrenium</taxon>
    </lineage>
</organism>
<gene>
    <name evidence="3" type="ORF">EVOR1521_LOCUS12895</name>
</gene>
<feature type="coiled-coil region" evidence="1">
    <location>
        <begin position="232"/>
        <end position="259"/>
    </location>
</feature>
<evidence type="ECO:0000313" key="4">
    <source>
        <dbReference type="Proteomes" id="UP001178507"/>
    </source>
</evidence>
<sequence>MGILGNFLEEEELRKPPPVTYGLEPFTFDPGPQPSQEELAREAERRVRSDKRFREALRGQKAAITALLQGCLEKVNGQLERGEEICQKAHFPLLNPRSFADLGAFAGHDHFTVDLRVDQVDEALQKLVNSLFGIVWTTVSVENETRAKSLDRFNKALQERMETLEHHLQDRSRQLSNCRYAYFLEITHLRNQLYMSQSDEDFEPVEAYFFDPTEYLEEELRQQLNDKITLSVKVYKDRLTEMARKLADLELQLETAKALSERDGNLDGYLVYACNKHGSKGVVESLAQLAPKEMQQWAQSLLPPPPSAVEVAEAESRSKSLEQMRQAMLQAAQEAEEERRLRQQAEQEQERLRAELAEVRRQLEQLEQRPPPGPAPPREVAPPQARHGPTTAEMDELRKELAKAKLLLEKERSRAAGAAAEAARLGELEEQRAAREKAEKVKLEDYDQTKVVLVEAAKETAVQAVATDTGQNSLADTAENVVTALKQTSDEPLGPF</sequence>
<evidence type="ECO:0000313" key="3">
    <source>
        <dbReference type="EMBL" id="CAJ1386655.1"/>
    </source>
</evidence>
<keyword evidence="4" id="KW-1185">Reference proteome</keyword>
<proteinExistence type="predicted"/>
<comment type="caution">
    <text evidence="3">The sequence shown here is derived from an EMBL/GenBank/DDBJ whole genome shotgun (WGS) entry which is preliminary data.</text>
</comment>